<dbReference type="AlphaFoldDB" id="A0A6C0C5R9"/>
<dbReference type="EMBL" id="MN739347">
    <property type="protein sequence ID" value="QHS99770.1"/>
    <property type="molecule type" value="Genomic_DNA"/>
</dbReference>
<feature type="transmembrane region" description="Helical" evidence="1">
    <location>
        <begin position="6"/>
        <end position="22"/>
    </location>
</feature>
<dbReference type="InterPro" id="IPR013536">
    <property type="entry name" value="WLM_dom"/>
</dbReference>
<feature type="domain" description="WLM" evidence="2">
    <location>
        <begin position="98"/>
        <end position="183"/>
    </location>
</feature>
<evidence type="ECO:0000313" key="3">
    <source>
        <dbReference type="EMBL" id="QHS99770.1"/>
    </source>
</evidence>
<name>A0A6C0C5R9_9ZZZZ</name>
<reference evidence="3" key="1">
    <citation type="journal article" date="2020" name="Nature">
        <title>Giant virus diversity and host interactions through global metagenomics.</title>
        <authorList>
            <person name="Schulz F."/>
            <person name="Roux S."/>
            <person name="Paez-Espino D."/>
            <person name="Jungbluth S."/>
            <person name="Walsh D.A."/>
            <person name="Denef V.J."/>
            <person name="McMahon K.D."/>
            <person name="Konstantinidis K.T."/>
            <person name="Eloe-Fadrosh E.A."/>
            <person name="Kyrpides N.C."/>
            <person name="Woyke T."/>
        </authorList>
    </citation>
    <scope>NUCLEOTIDE SEQUENCE</scope>
    <source>
        <strain evidence="3">GVMAG-M-3300020187-37</strain>
    </source>
</reference>
<sequence>MDDLLLFIIILCIFFFILIFFNKDLFDKDVIRVKSTLDGEVYLVRKLPNPEKAANLLAGYKQDIIKLSQKLKDKYIDNGDPKSEDYEYRKNGVERLLNNFKVNNLSESDPYHRYKSYMINKGEELYLCLRHTKDRGYEFNDRNLVIFTICHELSHVCNITLQHPPEFWEWMKVLLETAEEIGMYQPVDYSKYPKEYCGMTINSTPYIFK</sequence>
<accession>A0A6C0C5R9</accession>
<keyword evidence="1" id="KW-0472">Membrane</keyword>
<protein>
    <recommendedName>
        <fullName evidence="2">WLM domain-containing protein</fullName>
    </recommendedName>
</protein>
<dbReference type="Pfam" id="PF08325">
    <property type="entry name" value="WLM"/>
    <property type="match status" value="1"/>
</dbReference>
<keyword evidence="1" id="KW-0812">Transmembrane</keyword>
<proteinExistence type="predicted"/>
<keyword evidence="1" id="KW-1133">Transmembrane helix</keyword>
<organism evidence="3">
    <name type="scientific">viral metagenome</name>
    <dbReference type="NCBI Taxonomy" id="1070528"/>
    <lineage>
        <taxon>unclassified sequences</taxon>
        <taxon>metagenomes</taxon>
        <taxon>organismal metagenomes</taxon>
    </lineage>
</organism>
<evidence type="ECO:0000256" key="1">
    <source>
        <dbReference type="SAM" id="Phobius"/>
    </source>
</evidence>
<evidence type="ECO:0000259" key="2">
    <source>
        <dbReference type="Pfam" id="PF08325"/>
    </source>
</evidence>